<proteinExistence type="predicted"/>
<dbReference type="InParanoid" id="D8TM46"/>
<name>D8TM46_VOLCA</name>
<sequence length="453" mass="47494">MAAAVAEEAEVTESTALTGSMSETGTKLALDGVETLGATGAVTATSADALSLDLDLKLDLPATGNLGFMGEEELPSAGDLRALLHRAQSMATALAVRHPHVANLEKLARRIRSDLEFVQRCCPPSGGNNGDGDGGRGGDVVRPLALTPCRVQGIINNLRGFKGELLAAQTAPGVVGVLRRFQARVVLPPEAAPPSSTAATRPADGPQGGDRSDGIVCAVAAAVGQKRLLADVAGGSPGGGGGRGEGRREEVLAAEGPSAAATSAAAETEEGHCWIEVKNQEMFGLESVHWTGAARHVKGLRRQLEELLAVAAAPQHARRWRAPRVVLFFPSGVHRNVRQQLEARGAYVAVGPDVTTMCGLVSEVSHQAGITDGVTDPALEQWAQRTVHWRDCLAAEKSSPLMTELAPWLAPGRELLAAELACRQFQVLVDMFAERLGVVLEAVVHRPVWLTGK</sequence>
<feature type="compositionally biased region" description="Low complexity" evidence="1">
    <location>
        <begin position="1"/>
        <end position="16"/>
    </location>
</feature>
<dbReference type="RefSeq" id="XP_002947531.1">
    <property type="nucleotide sequence ID" value="XM_002947485.1"/>
</dbReference>
<dbReference type="Proteomes" id="UP000001058">
    <property type="component" value="Unassembled WGS sequence"/>
</dbReference>
<feature type="compositionally biased region" description="Low complexity" evidence="1">
    <location>
        <begin position="193"/>
        <end position="203"/>
    </location>
</feature>
<dbReference type="EMBL" id="GL378327">
    <property type="protein sequence ID" value="EFJ51579.1"/>
    <property type="molecule type" value="Genomic_DNA"/>
</dbReference>
<feature type="region of interest" description="Disordered" evidence="1">
    <location>
        <begin position="231"/>
        <end position="265"/>
    </location>
</feature>
<organism evidence="3">
    <name type="scientific">Volvox carteri f. nagariensis</name>
    <dbReference type="NCBI Taxonomy" id="3068"/>
    <lineage>
        <taxon>Eukaryota</taxon>
        <taxon>Viridiplantae</taxon>
        <taxon>Chlorophyta</taxon>
        <taxon>core chlorophytes</taxon>
        <taxon>Chlorophyceae</taxon>
        <taxon>CS clade</taxon>
        <taxon>Chlamydomonadales</taxon>
        <taxon>Volvocaceae</taxon>
        <taxon>Volvox</taxon>
    </lineage>
</organism>
<accession>D8TM46</accession>
<dbReference type="GeneID" id="9620355"/>
<feature type="region of interest" description="Disordered" evidence="1">
    <location>
        <begin position="189"/>
        <end position="211"/>
    </location>
</feature>
<protein>
    <submittedName>
        <fullName evidence="2">Uncharacterized protein</fullName>
    </submittedName>
</protein>
<reference evidence="2 3" key="1">
    <citation type="journal article" date="2010" name="Science">
        <title>Genomic analysis of organismal complexity in the multicellular green alga Volvox carteri.</title>
        <authorList>
            <person name="Prochnik S.E."/>
            <person name="Umen J."/>
            <person name="Nedelcu A.M."/>
            <person name="Hallmann A."/>
            <person name="Miller S.M."/>
            <person name="Nishii I."/>
            <person name="Ferris P."/>
            <person name="Kuo A."/>
            <person name="Mitros T."/>
            <person name="Fritz-Laylin L.K."/>
            <person name="Hellsten U."/>
            <person name="Chapman J."/>
            <person name="Simakov O."/>
            <person name="Rensing S.A."/>
            <person name="Terry A."/>
            <person name="Pangilinan J."/>
            <person name="Kapitonov V."/>
            <person name="Jurka J."/>
            <person name="Salamov A."/>
            <person name="Shapiro H."/>
            <person name="Schmutz J."/>
            <person name="Grimwood J."/>
            <person name="Lindquist E."/>
            <person name="Lucas S."/>
            <person name="Grigoriev I.V."/>
            <person name="Schmitt R."/>
            <person name="Kirk D."/>
            <person name="Rokhsar D.S."/>
        </authorList>
    </citation>
    <scope>NUCLEOTIDE SEQUENCE [LARGE SCALE GENOMIC DNA]</scope>
    <source>
        <strain evidence="3">f. Nagariensis / Eve</strain>
    </source>
</reference>
<dbReference type="OrthoDB" id="550485at2759"/>
<feature type="compositionally biased region" description="Low complexity" evidence="1">
    <location>
        <begin position="253"/>
        <end position="265"/>
    </location>
</feature>
<evidence type="ECO:0000256" key="1">
    <source>
        <dbReference type="SAM" id="MobiDB-lite"/>
    </source>
</evidence>
<dbReference type="PANTHER" id="PTHR13379">
    <property type="entry name" value="UNCHARACTERIZED DUF1308"/>
    <property type="match status" value="1"/>
</dbReference>
<dbReference type="KEGG" id="vcn:VOLCADRAFT_87742"/>
<keyword evidence="3" id="KW-1185">Reference proteome</keyword>
<feature type="region of interest" description="Disordered" evidence="1">
    <location>
        <begin position="1"/>
        <end position="20"/>
    </location>
</feature>
<evidence type="ECO:0000313" key="3">
    <source>
        <dbReference type="Proteomes" id="UP000001058"/>
    </source>
</evidence>
<dbReference type="PANTHER" id="PTHR13379:SF0">
    <property type="entry name" value="UPF0415 PROTEIN C7ORF25"/>
    <property type="match status" value="1"/>
</dbReference>
<gene>
    <name evidence="2" type="ORF">VOLCADRAFT_87742</name>
</gene>
<evidence type="ECO:0000313" key="2">
    <source>
        <dbReference type="EMBL" id="EFJ51579.1"/>
    </source>
</evidence>
<dbReference type="STRING" id="3068.D8TM46"/>
<dbReference type="AlphaFoldDB" id="D8TM46"/>